<dbReference type="Gene3D" id="1.25.40.10">
    <property type="entry name" value="Tetratricopeptide repeat domain"/>
    <property type="match status" value="1"/>
</dbReference>
<sequence length="302" mass="35054">MNIDKENLSLVKIQNTEEIKQDNVVTQSGLKVLHTFSEILKSESDQSNIKQILVQEKLIYCGLFCIEDGNMKDLGFSLQSEITDFVERVNKYNMTSIQLNKFSDDSKIILKAVDILFNKQIPKIFKQYQPLNRLRVLTFNNLSYIYRELGKFQEALKAVNYAISLEERLAEENYDNCQKDIITSYLNKSAILSELNRHDKALQSVEKALSAIKRYESKAKTEQEKAQINYLSMVSYFNLANESEVLGLRNQCLNYYEQSAIFAKKVNNLAMINRINQILESIVEKNKNKKKNSQIIINQKIY</sequence>
<proteinExistence type="predicted"/>
<evidence type="ECO:0000256" key="1">
    <source>
        <dbReference type="PROSITE-ProRule" id="PRU00339"/>
    </source>
</evidence>
<dbReference type="Pfam" id="PF13181">
    <property type="entry name" value="TPR_8"/>
    <property type="match status" value="2"/>
</dbReference>
<dbReference type="OrthoDB" id="3038309at2759"/>
<dbReference type="PROSITE" id="PS50005">
    <property type="entry name" value="TPR"/>
    <property type="match status" value="1"/>
</dbReference>
<reference evidence="3" key="1">
    <citation type="journal article" date="2006" name="PLoS Biol.">
        <title>Macronuclear genome sequence of the ciliate Tetrahymena thermophila, a model eukaryote.</title>
        <authorList>
            <person name="Eisen J.A."/>
            <person name="Coyne R.S."/>
            <person name="Wu M."/>
            <person name="Wu D."/>
            <person name="Thiagarajan M."/>
            <person name="Wortman J.R."/>
            <person name="Badger J.H."/>
            <person name="Ren Q."/>
            <person name="Amedeo P."/>
            <person name="Jones K.M."/>
            <person name="Tallon L.J."/>
            <person name="Delcher A.L."/>
            <person name="Salzberg S.L."/>
            <person name="Silva J.C."/>
            <person name="Haas B.J."/>
            <person name="Majoros W.H."/>
            <person name="Farzad M."/>
            <person name="Carlton J.M."/>
            <person name="Smith R.K. Jr."/>
            <person name="Garg J."/>
            <person name="Pearlman R.E."/>
            <person name="Karrer K.M."/>
            <person name="Sun L."/>
            <person name="Manning G."/>
            <person name="Elde N.C."/>
            <person name="Turkewitz A.P."/>
            <person name="Asai D.J."/>
            <person name="Wilkes D.E."/>
            <person name="Wang Y."/>
            <person name="Cai H."/>
            <person name="Collins K."/>
            <person name="Stewart B.A."/>
            <person name="Lee S.R."/>
            <person name="Wilamowska K."/>
            <person name="Weinberg Z."/>
            <person name="Ruzzo W.L."/>
            <person name="Wloga D."/>
            <person name="Gaertig J."/>
            <person name="Frankel J."/>
            <person name="Tsao C.-C."/>
            <person name="Gorovsky M.A."/>
            <person name="Keeling P.J."/>
            <person name="Waller R.F."/>
            <person name="Patron N.J."/>
            <person name="Cherry J.M."/>
            <person name="Stover N.A."/>
            <person name="Krieger C.J."/>
            <person name="del Toro C."/>
            <person name="Ryder H.F."/>
            <person name="Williamson S.C."/>
            <person name="Barbeau R.A."/>
            <person name="Hamilton E.P."/>
            <person name="Orias E."/>
        </authorList>
    </citation>
    <scope>NUCLEOTIDE SEQUENCE [LARGE SCALE GENOMIC DNA]</scope>
    <source>
        <strain evidence="3">SB210</strain>
    </source>
</reference>
<dbReference type="RefSeq" id="XP_012651276.1">
    <property type="nucleotide sequence ID" value="XM_012795822.1"/>
</dbReference>
<dbReference type="InterPro" id="IPR011990">
    <property type="entry name" value="TPR-like_helical_dom_sf"/>
</dbReference>
<dbReference type="GeneID" id="24437688"/>
<dbReference type="EMBL" id="GG662840">
    <property type="protein sequence ID" value="EWS76229.1"/>
    <property type="molecule type" value="Genomic_DNA"/>
</dbReference>
<feature type="repeat" description="TPR" evidence="1">
    <location>
        <begin position="136"/>
        <end position="169"/>
    </location>
</feature>
<gene>
    <name evidence="2" type="ORF">TTHERM_000185489</name>
</gene>
<dbReference type="AlphaFoldDB" id="W7XLG1"/>
<keyword evidence="3" id="KW-1185">Reference proteome</keyword>
<evidence type="ECO:0000313" key="3">
    <source>
        <dbReference type="Proteomes" id="UP000009168"/>
    </source>
</evidence>
<name>W7XLG1_TETTS</name>
<evidence type="ECO:0000313" key="2">
    <source>
        <dbReference type="EMBL" id="EWS76229.1"/>
    </source>
</evidence>
<keyword evidence="1" id="KW-0802">TPR repeat</keyword>
<dbReference type="InterPro" id="IPR019734">
    <property type="entry name" value="TPR_rpt"/>
</dbReference>
<accession>W7XLG1</accession>
<dbReference type="SUPFAM" id="SSF48452">
    <property type="entry name" value="TPR-like"/>
    <property type="match status" value="1"/>
</dbReference>
<dbReference type="InParanoid" id="W7XLG1"/>
<dbReference type="Proteomes" id="UP000009168">
    <property type="component" value="Unassembled WGS sequence"/>
</dbReference>
<dbReference type="KEGG" id="tet:TTHERM_000185489"/>
<organism evidence="2 3">
    <name type="scientific">Tetrahymena thermophila (strain SB210)</name>
    <dbReference type="NCBI Taxonomy" id="312017"/>
    <lineage>
        <taxon>Eukaryota</taxon>
        <taxon>Sar</taxon>
        <taxon>Alveolata</taxon>
        <taxon>Ciliophora</taxon>
        <taxon>Intramacronucleata</taxon>
        <taxon>Oligohymenophorea</taxon>
        <taxon>Hymenostomatida</taxon>
        <taxon>Tetrahymenina</taxon>
        <taxon>Tetrahymenidae</taxon>
        <taxon>Tetrahymena</taxon>
    </lineage>
</organism>
<dbReference type="SMART" id="SM00028">
    <property type="entry name" value="TPR"/>
    <property type="match status" value="3"/>
</dbReference>
<protein>
    <submittedName>
        <fullName evidence="2">Tetratricopeptide repeat protein</fullName>
    </submittedName>
</protein>